<evidence type="ECO:0000313" key="3">
    <source>
        <dbReference type="EMBL" id="PYH47768.1"/>
    </source>
</evidence>
<accession>A0A319A735</accession>
<keyword evidence="2" id="KW-0812">Transmembrane</keyword>
<evidence type="ECO:0000256" key="2">
    <source>
        <dbReference type="SAM" id="Phobius"/>
    </source>
</evidence>
<feature type="transmembrane region" description="Helical" evidence="2">
    <location>
        <begin position="87"/>
        <end position="108"/>
    </location>
</feature>
<reference evidence="3 4" key="1">
    <citation type="submission" date="2016-12" db="EMBL/GenBank/DDBJ databases">
        <title>The genomes of Aspergillus section Nigri reveals drivers in fungal speciation.</title>
        <authorList>
            <consortium name="DOE Joint Genome Institute"/>
            <person name="Vesth T.C."/>
            <person name="Nybo J."/>
            <person name="Theobald S."/>
            <person name="Brandl J."/>
            <person name="Frisvad J.C."/>
            <person name="Nielsen K.F."/>
            <person name="Lyhne E.K."/>
            <person name="Kogle M.E."/>
            <person name="Kuo A."/>
            <person name="Riley R."/>
            <person name="Clum A."/>
            <person name="Nolan M."/>
            <person name="Lipzen A."/>
            <person name="Salamov A."/>
            <person name="Henrissat B."/>
            <person name="Wiebenga A."/>
            <person name="De Vries R.P."/>
            <person name="Grigoriev I.V."/>
            <person name="Mortensen U.H."/>
            <person name="Andersen M.R."/>
            <person name="Baker S.E."/>
        </authorList>
    </citation>
    <scope>NUCLEOTIDE SEQUENCE [LARGE SCALE GENOMIC DNA]</scope>
    <source>
        <strain evidence="3 4">JOP 1030-1</strain>
    </source>
</reference>
<dbReference type="GeneID" id="37080266"/>
<dbReference type="PANTHER" id="PTHR34144:SF8">
    <property type="entry name" value="GLYCOSYLTRANSFERASE FAMILY 69 PROTEIN"/>
    <property type="match status" value="1"/>
</dbReference>
<dbReference type="Proteomes" id="UP000248349">
    <property type="component" value="Unassembled WGS sequence"/>
</dbReference>
<dbReference type="RefSeq" id="XP_025433750.1">
    <property type="nucleotide sequence ID" value="XM_025579037.1"/>
</dbReference>
<keyword evidence="2" id="KW-1133">Transmembrane helix</keyword>
<keyword evidence="2" id="KW-0472">Membrane</keyword>
<dbReference type="OrthoDB" id="262547at2759"/>
<dbReference type="STRING" id="1450539.A0A319A735"/>
<dbReference type="Pfam" id="PF11735">
    <property type="entry name" value="CAP59_mtransfer"/>
    <property type="match status" value="1"/>
</dbReference>
<evidence type="ECO:0008006" key="5">
    <source>
        <dbReference type="Google" id="ProtNLM"/>
    </source>
</evidence>
<organism evidence="3 4">
    <name type="scientific">Aspergillus saccharolyticus JOP 1030-1</name>
    <dbReference type="NCBI Taxonomy" id="1450539"/>
    <lineage>
        <taxon>Eukaryota</taxon>
        <taxon>Fungi</taxon>
        <taxon>Dikarya</taxon>
        <taxon>Ascomycota</taxon>
        <taxon>Pezizomycotina</taxon>
        <taxon>Eurotiomycetes</taxon>
        <taxon>Eurotiomycetidae</taxon>
        <taxon>Eurotiales</taxon>
        <taxon>Aspergillaceae</taxon>
        <taxon>Aspergillus</taxon>
        <taxon>Aspergillus subgen. Circumdati</taxon>
    </lineage>
</organism>
<protein>
    <recommendedName>
        <fullName evidence="5">Cryptococcal mannosyltransferase 1-domain-containing protein</fullName>
    </recommendedName>
</protein>
<gene>
    <name evidence="3" type="ORF">BP01DRAFT_414087</name>
</gene>
<dbReference type="InterPro" id="IPR021047">
    <property type="entry name" value="Mannosyltransferase_CMT1"/>
</dbReference>
<proteinExistence type="predicted"/>
<dbReference type="EMBL" id="KZ821223">
    <property type="protein sequence ID" value="PYH47768.1"/>
    <property type="molecule type" value="Genomic_DNA"/>
</dbReference>
<feature type="compositionally biased region" description="Low complexity" evidence="1">
    <location>
        <begin position="562"/>
        <end position="592"/>
    </location>
</feature>
<name>A0A319A735_9EURO</name>
<keyword evidence="4" id="KW-1185">Reference proteome</keyword>
<dbReference type="PANTHER" id="PTHR34144">
    <property type="entry name" value="CHROMOSOME 8, WHOLE GENOME SHOTGUN SEQUENCE"/>
    <property type="match status" value="1"/>
</dbReference>
<feature type="region of interest" description="Disordered" evidence="1">
    <location>
        <begin position="559"/>
        <end position="598"/>
    </location>
</feature>
<dbReference type="AlphaFoldDB" id="A0A319A735"/>
<evidence type="ECO:0000313" key="4">
    <source>
        <dbReference type="Proteomes" id="UP000248349"/>
    </source>
</evidence>
<evidence type="ECO:0000256" key="1">
    <source>
        <dbReference type="SAM" id="MobiDB-lite"/>
    </source>
</evidence>
<sequence length="939" mass="104036">MTARLLHPDEYELDTRSSADSQGSFNLDEADFESQVPPRPRRVLRQIPLLARLFLSTNFAYRPLKPSRRFLWGSTRLAYPRLRFRRCFLRLHAVAGIICALVILTAIFRPSYTRLPPHYSSLRDAVSQSTEPGRGNPRNEKVFIAASLYDRNGDLAQGHWGASVLRLIDLLGKDNVFLSVYENDSGTEGERALRGLEEQITCEKSIVFEEHLDLATLPKVIVPDGSRRTKRIEYLAEVRNRALRPLNNQHEVQYDRLLYLNDVAFDPIDALHLLFSTNVAEDGSAHYRAVCAIDFINPFKFYDTYATRDLQGYSMGLPFFPWFSTAGESQSREDVLSGKDAVRVRSCWSGMVAFDARFFQGSPGNQKYKGVETPVQFRASHELFWEASECCLIHADIQDPFATGEDSGIYLNPFVRVAYDPRTLSWLGTTRRFEKIYSFIQNLGSRFVGLPWFNPRRDEVPGQIVKQTVWVPNGEAGSGSFQAFDRVAGKDGFCGRPGLQFSNRVTGVIYGVLDSLMDRASLASLEESRHAPKSAKWKAVRTSGARPRPKAALVASVNSTNASSFTPASPFTSPSSILDSANPPSSSSSSLITQQVCPEQGENRSEAMYPVADVDDTAGFMAAARAWKPERDYFSASSSQSADACNDDGSHEDKTGDAFRTNAAAVYDAFCIPGEDAFDGFAPPQSDAGNFEAESEIQQSVTEWDGTDNTVKQEQQPITVATASRSLPATHASEEDRENLTTFKSWGPPAPRDKPAARIRRIIIKGLPAAWCSPAKVLSFVHGGTIDSINVTPSGTAHILFCDADACRAFYDKYPNGIDLDRDRKITVLVEMGQEVDIIPSGLSFSLSVGATRVVRAVGAQLDVSMEQLVKLATSKNGKLEKIIDTYTPGEARSIIFRFCSVDDAVRFRASFVRKVDFEQCNVQYAADPCETATGYHVD</sequence>